<dbReference type="InterPro" id="IPR050095">
    <property type="entry name" value="ECF_ABC_transporter_ATP-bd"/>
</dbReference>
<dbReference type="GO" id="GO:0016020">
    <property type="term" value="C:membrane"/>
    <property type="evidence" value="ECO:0007669"/>
    <property type="project" value="InterPro"/>
</dbReference>
<reference evidence="5 6" key="1">
    <citation type="submission" date="2018-05" db="EMBL/GenBank/DDBJ databases">
        <title>Leucothrix arctica sp. nov., isolated from Arctic seawater.</title>
        <authorList>
            <person name="Choi A."/>
            <person name="Baek K."/>
        </authorList>
    </citation>
    <scope>NUCLEOTIDE SEQUENCE [LARGE SCALE GENOMIC DNA]</scope>
    <source>
        <strain evidence="5 6">JCM 18388</strain>
    </source>
</reference>
<dbReference type="OrthoDB" id="9800654at2"/>
<dbReference type="InterPro" id="IPR003593">
    <property type="entry name" value="AAA+_ATPase"/>
</dbReference>
<sequence>MTSLEPMLSFTGIHKQFERRAILNAAALDLYAGQCHLLLGENGAGKSTLLRILAGLLKPDAADIHFHGYSKPTMSWQKSRPRLRDTVMYLHQSPYLFDGSVIKNLSYAKSATQGGSHNDEAVAEVLSWSGLDDLAESPAKKLSGGEKQRLALARAKLRNAPVLLLDEPTSNLDQQSRERTIALLASLRDEGVSMLIACHDLAGFSEIANGRYHLAEGRLVRSEA</sequence>
<dbReference type="Gene3D" id="3.40.50.300">
    <property type="entry name" value="P-loop containing nucleotide triphosphate hydrolases"/>
    <property type="match status" value="1"/>
</dbReference>
<dbReference type="PANTHER" id="PTHR43553">
    <property type="entry name" value="HEAVY METAL TRANSPORTER"/>
    <property type="match status" value="1"/>
</dbReference>
<keyword evidence="2" id="KW-0547">Nucleotide-binding</keyword>
<keyword evidence="6" id="KW-1185">Reference proteome</keyword>
<dbReference type="GO" id="GO:0042626">
    <property type="term" value="F:ATPase-coupled transmembrane transporter activity"/>
    <property type="evidence" value="ECO:0007669"/>
    <property type="project" value="TreeGrafter"/>
</dbReference>
<evidence type="ECO:0000313" key="6">
    <source>
        <dbReference type="Proteomes" id="UP000245539"/>
    </source>
</evidence>
<feature type="domain" description="ABC transporter" evidence="4">
    <location>
        <begin position="8"/>
        <end position="224"/>
    </location>
</feature>
<evidence type="ECO:0000256" key="1">
    <source>
        <dbReference type="ARBA" id="ARBA00022448"/>
    </source>
</evidence>
<name>A0A317CIE1_9GAMM</name>
<proteinExistence type="predicted"/>
<dbReference type="InterPro" id="IPR015856">
    <property type="entry name" value="ABC_transpr_CbiO/EcfA_su"/>
</dbReference>
<dbReference type="EMBL" id="QGKM01000039">
    <property type="protein sequence ID" value="PWQ96080.1"/>
    <property type="molecule type" value="Genomic_DNA"/>
</dbReference>
<dbReference type="GO" id="GO:0016887">
    <property type="term" value="F:ATP hydrolysis activity"/>
    <property type="evidence" value="ECO:0007669"/>
    <property type="project" value="InterPro"/>
</dbReference>
<organism evidence="5 6">
    <name type="scientific">Leucothrix pacifica</name>
    <dbReference type="NCBI Taxonomy" id="1247513"/>
    <lineage>
        <taxon>Bacteria</taxon>
        <taxon>Pseudomonadati</taxon>
        <taxon>Pseudomonadota</taxon>
        <taxon>Gammaproteobacteria</taxon>
        <taxon>Thiotrichales</taxon>
        <taxon>Thiotrichaceae</taxon>
        <taxon>Leucothrix</taxon>
    </lineage>
</organism>
<keyword evidence="3 5" id="KW-0067">ATP-binding</keyword>
<evidence type="ECO:0000313" key="5">
    <source>
        <dbReference type="EMBL" id="PWQ96080.1"/>
    </source>
</evidence>
<dbReference type="SUPFAM" id="SSF52540">
    <property type="entry name" value="P-loop containing nucleoside triphosphate hydrolases"/>
    <property type="match status" value="1"/>
</dbReference>
<evidence type="ECO:0000256" key="2">
    <source>
        <dbReference type="ARBA" id="ARBA00022741"/>
    </source>
</evidence>
<keyword evidence="1" id="KW-0813">Transport</keyword>
<dbReference type="InterPro" id="IPR003439">
    <property type="entry name" value="ABC_transporter-like_ATP-bd"/>
</dbReference>
<dbReference type="CDD" id="cd03225">
    <property type="entry name" value="ABC_cobalt_CbiO_domain1"/>
    <property type="match status" value="1"/>
</dbReference>
<dbReference type="RefSeq" id="WP_109838203.1">
    <property type="nucleotide sequence ID" value="NZ_QGKM01000039.1"/>
</dbReference>
<comment type="caution">
    <text evidence="5">The sequence shown here is derived from an EMBL/GenBank/DDBJ whole genome shotgun (WGS) entry which is preliminary data.</text>
</comment>
<dbReference type="Pfam" id="PF00005">
    <property type="entry name" value="ABC_tran"/>
    <property type="match status" value="1"/>
</dbReference>
<evidence type="ECO:0000259" key="4">
    <source>
        <dbReference type="PROSITE" id="PS50893"/>
    </source>
</evidence>
<accession>A0A317CIE1</accession>
<dbReference type="AlphaFoldDB" id="A0A317CIE1"/>
<dbReference type="PROSITE" id="PS50893">
    <property type="entry name" value="ABC_TRANSPORTER_2"/>
    <property type="match status" value="1"/>
</dbReference>
<dbReference type="SMART" id="SM00382">
    <property type="entry name" value="AAA"/>
    <property type="match status" value="1"/>
</dbReference>
<dbReference type="InterPro" id="IPR027417">
    <property type="entry name" value="P-loop_NTPase"/>
</dbReference>
<evidence type="ECO:0000256" key="3">
    <source>
        <dbReference type="ARBA" id="ARBA00022840"/>
    </source>
</evidence>
<dbReference type="PANTHER" id="PTHR43553:SF1">
    <property type="entry name" value="ABC TRANSPORTER I FAMILY MEMBER 11, CHLOROPLASTIC"/>
    <property type="match status" value="1"/>
</dbReference>
<gene>
    <name evidence="5" type="ORF">DKW60_13590</name>
</gene>
<protein>
    <submittedName>
        <fullName evidence="5">ABC transporter ATP-binding protein</fullName>
    </submittedName>
</protein>
<dbReference type="GO" id="GO:0005524">
    <property type="term" value="F:ATP binding"/>
    <property type="evidence" value="ECO:0007669"/>
    <property type="project" value="UniProtKB-KW"/>
</dbReference>
<dbReference type="Proteomes" id="UP000245539">
    <property type="component" value="Unassembled WGS sequence"/>
</dbReference>